<feature type="transmembrane region" description="Helical" evidence="7">
    <location>
        <begin position="50"/>
        <end position="71"/>
    </location>
</feature>
<accession>A0A315V6A6</accession>
<reference evidence="8 9" key="1">
    <citation type="journal article" date="2018" name="G3 (Bethesda)">
        <title>A High-Quality Reference Genome for the Invasive Mosquitofish Gambusia affinis Using a Chicago Library.</title>
        <authorList>
            <person name="Hoffberg S.L."/>
            <person name="Troendle N.J."/>
            <person name="Glenn T.C."/>
            <person name="Mahmud O."/>
            <person name="Louha S."/>
            <person name="Chalopin D."/>
            <person name="Bennetzen J.L."/>
            <person name="Mauricio R."/>
        </authorList>
    </citation>
    <scope>NUCLEOTIDE SEQUENCE [LARGE SCALE GENOMIC DNA]</scope>
    <source>
        <strain evidence="8">NE01/NJP1002.9</strain>
        <tissue evidence="8">Muscle</tissue>
    </source>
</reference>
<keyword evidence="1" id="KW-0813">Transport</keyword>
<keyword evidence="7" id="KW-0472">Membrane</keyword>
<keyword evidence="6" id="KW-0739">Sodium transport</keyword>
<evidence type="ECO:0000256" key="4">
    <source>
        <dbReference type="ARBA" id="ARBA00023065"/>
    </source>
</evidence>
<keyword evidence="4" id="KW-0406">Ion transport</keyword>
<dbReference type="Proteomes" id="UP000250572">
    <property type="component" value="Unassembled WGS sequence"/>
</dbReference>
<dbReference type="InterPro" id="IPR052244">
    <property type="entry name" value="Choline_transporter"/>
</dbReference>
<feature type="non-terminal residue" evidence="8">
    <location>
        <position position="144"/>
    </location>
</feature>
<name>A0A315V6A6_GAMAF</name>
<protein>
    <submittedName>
        <fullName evidence="8">Uncharacterized protein</fullName>
    </submittedName>
</protein>
<organism evidence="8 9">
    <name type="scientific">Gambusia affinis</name>
    <name type="common">Western mosquitofish</name>
    <name type="synonym">Heterandria affinis</name>
    <dbReference type="NCBI Taxonomy" id="33528"/>
    <lineage>
        <taxon>Eukaryota</taxon>
        <taxon>Metazoa</taxon>
        <taxon>Chordata</taxon>
        <taxon>Craniata</taxon>
        <taxon>Vertebrata</taxon>
        <taxon>Euteleostomi</taxon>
        <taxon>Actinopterygii</taxon>
        <taxon>Neopterygii</taxon>
        <taxon>Teleostei</taxon>
        <taxon>Neoteleostei</taxon>
        <taxon>Acanthomorphata</taxon>
        <taxon>Ovalentaria</taxon>
        <taxon>Atherinomorphae</taxon>
        <taxon>Cyprinodontiformes</taxon>
        <taxon>Poeciliidae</taxon>
        <taxon>Poeciliinae</taxon>
        <taxon>Gambusia</taxon>
    </lineage>
</organism>
<dbReference type="GO" id="GO:0005307">
    <property type="term" value="F:choline:sodium symporter activity"/>
    <property type="evidence" value="ECO:0007669"/>
    <property type="project" value="TreeGrafter"/>
</dbReference>
<keyword evidence="5" id="KW-0325">Glycoprotein</keyword>
<evidence type="ECO:0000256" key="6">
    <source>
        <dbReference type="ARBA" id="ARBA00023201"/>
    </source>
</evidence>
<evidence type="ECO:0000313" key="9">
    <source>
        <dbReference type="Proteomes" id="UP000250572"/>
    </source>
</evidence>
<keyword evidence="9" id="KW-1185">Reference proteome</keyword>
<evidence type="ECO:0000256" key="5">
    <source>
        <dbReference type="ARBA" id="ARBA00023180"/>
    </source>
</evidence>
<feature type="non-terminal residue" evidence="8">
    <location>
        <position position="1"/>
    </location>
</feature>
<evidence type="ECO:0000256" key="7">
    <source>
        <dbReference type="SAM" id="Phobius"/>
    </source>
</evidence>
<dbReference type="PANTHER" id="PTHR45897:SF5">
    <property type="entry name" value="HIGH AFFINITY CHOLINE TRANSPORTER 1"/>
    <property type="match status" value="1"/>
</dbReference>
<dbReference type="EMBL" id="NHOQ01002303">
    <property type="protein sequence ID" value="PWA18313.1"/>
    <property type="molecule type" value="Genomic_DNA"/>
</dbReference>
<evidence type="ECO:0000256" key="1">
    <source>
        <dbReference type="ARBA" id="ARBA00022448"/>
    </source>
</evidence>
<keyword evidence="3" id="KW-0915">Sodium</keyword>
<gene>
    <name evidence="8" type="ORF">CCH79_00018399</name>
</gene>
<proteinExistence type="predicted"/>
<evidence type="ECO:0000313" key="8">
    <source>
        <dbReference type="EMBL" id="PWA18313.1"/>
    </source>
</evidence>
<keyword evidence="7" id="KW-0812">Transmembrane</keyword>
<dbReference type="GO" id="GO:0008292">
    <property type="term" value="P:acetylcholine biosynthetic process"/>
    <property type="evidence" value="ECO:0007669"/>
    <property type="project" value="TreeGrafter"/>
</dbReference>
<sequence length="144" mass="15716">RAPGVSVSNQLTNTSSHNIDIRSRRALGIYPLLRAPESPTLTLTPMALNIPGVVAVVLFYILILGTGVWAARKSRRAERKSSGDRTEVVLLGDRNISLVIGIFTMTGKTAEARGDDDLNVKHMCLCSLGQSKLFYETLYLAITE</sequence>
<dbReference type="PANTHER" id="PTHR45897">
    <property type="entry name" value="HIGH-AFFINITY CHOLINE TRANSPORTER 1"/>
    <property type="match status" value="1"/>
</dbReference>
<evidence type="ECO:0000256" key="2">
    <source>
        <dbReference type="ARBA" id="ARBA00022847"/>
    </source>
</evidence>
<keyword evidence="7" id="KW-1133">Transmembrane helix</keyword>
<comment type="caution">
    <text evidence="8">The sequence shown here is derived from an EMBL/GenBank/DDBJ whole genome shotgun (WGS) entry which is preliminary data.</text>
</comment>
<dbReference type="GO" id="GO:0005886">
    <property type="term" value="C:plasma membrane"/>
    <property type="evidence" value="ECO:0007669"/>
    <property type="project" value="TreeGrafter"/>
</dbReference>
<dbReference type="AlphaFoldDB" id="A0A315V6A6"/>
<keyword evidence="2" id="KW-0769">Symport</keyword>
<evidence type="ECO:0000256" key="3">
    <source>
        <dbReference type="ARBA" id="ARBA00023053"/>
    </source>
</evidence>